<reference evidence="2" key="1">
    <citation type="journal article" date="2023" name="IMA Fungus">
        <title>Comparative genomic study of the Penicillium genus elucidates a diverse pangenome and 15 lateral gene transfer events.</title>
        <authorList>
            <person name="Petersen C."/>
            <person name="Sorensen T."/>
            <person name="Nielsen M.R."/>
            <person name="Sondergaard T.E."/>
            <person name="Sorensen J.L."/>
            <person name="Fitzpatrick D.A."/>
            <person name="Frisvad J.C."/>
            <person name="Nielsen K.L."/>
        </authorList>
    </citation>
    <scope>NUCLEOTIDE SEQUENCE</scope>
    <source>
        <strain evidence="2">IBT 17514</strain>
    </source>
</reference>
<sequence length="406" mass="45242">MVTRMPHINNLNILQAMPMPKMTAAPSVKTHQSDQKNLENAPVSSPISKVFGGSFFSPFVRARVPELEETWPITETEFLNFLDNLNESFIANPALQAADGIGNLLGFAPSATLQIVGGSMNLAAGLGTVAASKIRTKKYMKKVNAEIFEPKGLHARLCKTDKMLAMAGLPNDKNLFMPTPPTPLRPGTQSVPQPPSGEDTKMVIRKRMAVLGDNVMPIMLDNVAPPAEQKNWMKKMGQKAAADAEKEQLNKMHGLSDRKDVDEKAEVVQKIQRKINDLNYRMQSMSTSTRDYRNKQQDLSRDIGDLQRDLSDAERELQKELDKAMTEDRKLQAKMKKDGGKKQAKEANKILWLVIADKKAFAEGDEDWDEGDADESGEKGMSGKQTGSDRGIGMEEKKSRRWWSKK</sequence>
<dbReference type="InterPro" id="IPR053221">
    <property type="entry name" value="Burnettramic_acid_biosynth"/>
</dbReference>
<reference evidence="2" key="2">
    <citation type="submission" date="2023-01" db="EMBL/GenBank/DDBJ databases">
        <authorList>
            <person name="Petersen C."/>
        </authorList>
    </citation>
    <scope>NUCLEOTIDE SEQUENCE</scope>
    <source>
        <strain evidence="2">IBT 17514</strain>
    </source>
</reference>
<dbReference type="PANTHER" id="PTHR38887:SF1">
    <property type="entry name" value="RAS MODIFICATION PROTEIN ERF4"/>
    <property type="match status" value="1"/>
</dbReference>
<name>A0AAD6HWV6_9EURO</name>
<evidence type="ECO:0000256" key="1">
    <source>
        <dbReference type="SAM" id="MobiDB-lite"/>
    </source>
</evidence>
<dbReference type="AlphaFoldDB" id="A0AAD6HWV6"/>
<protein>
    <submittedName>
        <fullName evidence="2">Uncharacterized protein</fullName>
    </submittedName>
</protein>
<evidence type="ECO:0000313" key="3">
    <source>
        <dbReference type="Proteomes" id="UP001215712"/>
    </source>
</evidence>
<proteinExistence type="predicted"/>
<feature type="region of interest" description="Disordered" evidence="1">
    <location>
        <begin position="323"/>
        <end position="344"/>
    </location>
</feature>
<evidence type="ECO:0000313" key="2">
    <source>
        <dbReference type="EMBL" id="KAJ5740843.1"/>
    </source>
</evidence>
<dbReference type="EMBL" id="JAQJAN010000001">
    <property type="protein sequence ID" value="KAJ5740843.1"/>
    <property type="molecule type" value="Genomic_DNA"/>
</dbReference>
<comment type="caution">
    <text evidence="2">The sequence shown here is derived from an EMBL/GenBank/DDBJ whole genome shotgun (WGS) entry which is preliminary data.</text>
</comment>
<dbReference type="PANTHER" id="PTHR38887">
    <property type="entry name" value="CHROMOSOME 21, WHOLE GENOME SHOTGUN SEQUENCE"/>
    <property type="match status" value="1"/>
</dbReference>
<gene>
    <name evidence="2" type="ORF">N7493_000715</name>
</gene>
<feature type="region of interest" description="Disordered" evidence="1">
    <location>
        <begin position="364"/>
        <end position="406"/>
    </location>
</feature>
<organism evidence="2 3">
    <name type="scientific">Penicillium malachiteum</name>
    <dbReference type="NCBI Taxonomy" id="1324776"/>
    <lineage>
        <taxon>Eukaryota</taxon>
        <taxon>Fungi</taxon>
        <taxon>Dikarya</taxon>
        <taxon>Ascomycota</taxon>
        <taxon>Pezizomycotina</taxon>
        <taxon>Eurotiomycetes</taxon>
        <taxon>Eurotiomycetidae</taxon>
        <taxon>Eurotiales</taxon>
        <taxon>Aspergillaceae</taxon>
        <taxon>Penicillium</taxon>
    </lineage>
</organism>
<dbReference type="Proteomes" id="UP001215712">
    <property type="component" value="Unassembled WGS sequence"/>
</dbReference>
<keyword evidence="3" id="KW-1185">Reference proteome</keyword>
<feature type="compositionally biased region" description="Basic and acidic residues" evidence="1">
    <location>
        <begin position="290"/>
        <end position="307"/>
    </location>
</feature>
<feature type="compositionally biased region" description="Acidic residues" evidence="1">
    <location>
        <begin position="364"/>
        <end position="375"/>
    </location>
</feature>
<accession>A0AAD6HWV6</accession>
<feature type="region of interest" description="Disordered" evidence="1">
    <location>
        <begin position="284"/>
        <end position="307"/>
    </location>
</feature>